<keyword evidence="8" id="KW-1185">Reference proteome</keyword>
<gene>
    <name evidence="7" type="ORF">C2L71_04815</name>
</gene>
<dbReference type="AlphaFoldDB" id="A0A2K2UD17"/>
<evidence type="ECO:0000259" key="6">
    <source>
        <dbReference type="Pfam" id="PF02631"/>
    </source>
</evidence>
<keyword evidence="4" id="KW-0963">Cytoplasm</keyword>
<dbReference type="Proteomes" id="UP000236197">
    <property type="component" value="Unassembled WGS sequence"/>
</dbReference>
<comment type="subcellular location">
    <subcellularLocation>
        <location evidence="1">Cytoplasm</location>
    </subcellularLocation>
</comment>
<dbReference type="GO" id="GO:0005737">
    <property type="term" value="C:cytoplasm"/>
    <property type="evidence" value="ECO:0007669"/>
    <property type="project" value="UniProtKB-SubCell"/>
</dbReference>
<sequence length="219" mass="23676">MADDEVKARLRAQIAAIESSGRAAGEGGRERSLEPAVSARSLPLDGEDASDRGHAQVSRPPKAGEDGTESEQERAFRKIERLACHREQASEALRGRLTREGFEAAAVDEALARAERCGLVDDCRYAEVLVRSRLAQGRGRRGIAAELAGLGIDAEVVAPLSNGSMEDGGEVERALDLLHRKPPRAKNRREAAYRRLIQKGFAADIAVTAARLWCDENPG</sequence>
<dbReference type="PANTHER" id="PTHR33602">
    <property type="entry name" value="REGULATORY PROTEIN RECX FAMILY PROTEIN"/>
    <property type="match status" value="1"/>
</dbReference>
<feature type="region of interest" description="Disordered" evidence="5">
    <location>
        <begin position="16"/>
        <end position="73"/>
    </location>
</feature>
<dbReference type="InterPro" id="IPR053924">
    <property type="entry name" value="RecX_HTH_2nd"/>
</dbReference>
<dbReference type="RefSeq" id="WP_103264628.1">
    <property type="nucleotide sequence ID" value="NZ_CABMLE010000003.1"/>
</dbReference>
<dbReference type="EMBL" id="PPEK01000003">
    <property type="protein sequence ID" value="PNV68149.1"/>
    <property type="molecule type" value="Genomic_DNA"/>
</dbReference>
<evidence type="ECO:0000256" key="1">
    <source>
        <dbReference type="ARBA" id="ARBA00004496"/>
    </source>
</evidence>
<evidence type="ECO:0000313" key="8">
    <source>
        <dbReference type="Proteomes" id="UP000236197"/>
    </source>
</evidence>
<dbReference type="InterPro" id="IPR036388">
    <property type="entry name" value="WH-like_DNA-bd_sf"/>
</dbReference>
<accession>A0A2K2UD17</accession>
<name>A0A2K2UD17_9ACTN</name>
<comment type="caution">
    <text evidence="7">The sequence shown here is derived from an EMBL/GenBank/DDBJ whole genome shotgun (WGS) entry which is preliminary data.</text>
</comment>
<evidence type="ECO:0000256" key="4">
    <source>
        <dbReference type="ARBA" id="ARBA00022490"/>
    </source>
</evidence>
<dbReference type="GO" id="GO:0006282">
    <property type="term" value="P:regulation of DNA repair"/>
    <property type="evidence" value="ECO:0007669"/>
    <property type="project" value="InterPro"/>
</dbReference>
<dbReference type="Pfam" id="PF02631">
    <property type="entry name" value="RecX_HTH2"/>
    <property type="match status" value="1"/>
</dbReference>
<protein>
    <recommendedName>
        <fullName evidence="3">Regulatory protein RecX</fullName>
    </recommendedName>
</protein>
<evidence type="ECO:0000256" key="3">
    <source>
        <dbReference type="ARBA" id="ARBA00018111"/>
    </source>
</evidence>
<dbReference type="PANTHER" id="PTHR33602:SF1">
    <property type="entry name" value="REGULATORY PROTEIN RECX FAMILY PROTEIN"/>
    <property type="match status" value="1"/>
</dbReference>
<dbReference type="OrthoDB" id="3192133at2"/>
<dbReference type="Gene3D" id="1.10.10.10">
    <property type="entry name" value="Winged helix-like DNA-binding domain superfamily/Winged helix DNA-binding domain"/>
    <property type="match status" value="1"/>
</dbReference>
<comment type="similarity">
    <text evidence="2">Belongs to the RecX family.</text>
</comment>
<evidence type="ECO:0000313" key="7">
    <source>
        <dbReference type="EMBL" id="PNV68149.1"/>
    </source>
</evidence>
<proteinExistence type="inferred from homology"/>
<organism evidence="7 8">
    <name type="scientific">Enteroscipio rubneri</name>
    <dbReference type="NCBI Taxonomy" id="2070686"/>
    <lineage>
        <taxon>Bacteria</taxon>
        <taxon>Bacillati</taxon>
        <taxon>Actinomycetota</taxon>
        <taxon>Coriobacteriia</taxon>
        <taxon>Eggerthellales</taxon>
        <taxon>Eggerthellaceae</taxon>
        <taxon>Enteroscipio</taxon>
    </lineage>
</organism>
<feature type="domain" description="RecX second three-helical" evidence="6">
    <location>
        <begin position="121"/>
        <end position="157"/>
    </location>
</feature>
<dbReference type="InterPro" id="IPR003783">
    <property type="entry name" value="Regulatory_RecX"/>
</dbReference>
<reference evidence="8" key="1">
    <citation type="submission" date="2018-01" db="EMBL/GenBank/DDBJ databases">
        <title>Rubneribacter badeniensis gen. nov., sp. nov., and Colonibacter rubneri, gen. nov., sp. nov., WGS of new members of the Eggerthellaceae.</title>
        <authorList>
            <person name="Danylec N."/>
            <person name="Stoll D.A."/>
            <person name="Doetsch A."/>
            <person name="Kulling S.E."/>
            <person name="Huch M."/>
        </authorList>
    </citation>
    <scope>NUCLEOTIDE SEQUENCE [LARGE SCALE GENOMIC DNA]</scope>
    <source>
        <strain evidence="8">ResAG-96</strain>
    </source>
</reference>
<evidence type="ECO:0000256" key="5">
    <source>
        <dbReference type="SAM" id="MobiDB-lite"/>
    </source>
</evidence>
<evidence type="ECO:0000256" key="2">
    <source>
        <dbReference type="ARBA" id="ARBA00009695"/>
    </source>
</evidence>